<dbReference type="InterPro" id="IPR001584">
    <property type="entry name" value="Integrase_cat-core"/>
</dbReference>
<dbReference type="GO" id="GO:0003676">
    <property type="term" value="F:nucleic acid binding"/>
    <property type="evidence" value="ECO:0007669"/>
    <property type="project" value="InterPro"/>
</dbReference>
<dbReference type="SUPFAM" id="SSF53098">
    <property type="entry name" value="Ribonuclease H-like"/>
    <property type="match status" value="1"/>
</dbReference>
<proteinExistence type="predicted"/>
<dbReference type="InterPro" id="IPR050951">
    <property type="entry name" value="Retrovirus_Pol_polyprotein"/>
</dbReference>
<dbReference type="InterPro" id="IPR041588">
    <property type="entry name" value="Integrase_H2C2"/>
</dbReference>
<sequence length="189" mass="21443">TMDATKYNQILNYIHSNVYPDDFSNIMKHGLRRLSKKFTIDGGKLFFVGKGKKAEVIVAEEFAKQIFNQFHSSLIGGHSGITKTKKSIGSRFYWPNVTVDIEQWVEDVWKLLGVDLIGPLPTTPTGNKYILTATDYFSKWVEAFPLKTKTAAEVASRLLSMYLRHGSPKRVLSDQGREFVNQVSTEYSI</sequence>
<dbReference type="AlphaFoldDB" id="A0AAV7PU21"/>
<dbReference type="PROSITE" id="PS50994">
    <property type="entry name" value="INTEGRASE"/>
    <property type="match status" value="1"/>
</dbReference>
<feature type="non-terminal residue" evidence="3">
    <location>
        <position position="1"/>
    </location>
</feature>
<dbReference type="Pfam" id="PF00665">
    <property type="entry name" value="rve"/>
    <property type="match status" value="1"/>
</dbReference>
<dbReference type="GO" id="GO:0015074">
    <property type="term" value="P:DNA integration"/>
    <property type="evidence" value="ECO:0007669"/>
    <property type="project" value="InterPro"/>
</dbReference>
<dbReference type="PANTHER" id="PTHR37984">
    <property type="entry name" value="PROTEIN CBG26694"/>
    <property type="match status" value="1"/>
</dbReference>
<keyword evidence="4" id="KW-1185">Reference proteome</keyword>
<evidence type="ECO:0000259" key="2">
    <source>
        <dbReference type="PROSITE" id="PS50994"/>
    </source>
</evidence>
<protein>
    <recommendedName>
        <fullName evidence="1">Gypsy retrotransposon integrase-like protein 1</fullName>
    </recommendedName>
</protein>
<evidence type="ECO:0000313" key="4">
    <source>
        <dbReference type="Proteomes" id="UP001066276"/>
    </source>
</evidence>
<gene>
    <name evidence="3" type="ORF">NDU88_009871</name>
</gene>
<dbReference type="Gene3D" id="1.10.340.70">
    <property type="match status" value="1"/>
</dbReference>
<dbReference type="InterPro" id="IPR036397">
    <property type="entry name" value="RNaseH_sf"/>
</dbReference>
<name>A0AAV7PU21_PLEWA</name>
<accession>A0AAV7PU21</accession>
<comment type="caution">
    <text evidence="3">The sequence shown here is derived from an EMBL/GenBank/DDBJ whole genome shotgun (WGS) entry which is preliminary data.</text>
</comment>
<evidence type="ECO:0000256" key="1">
    <source>
        <dbReference type="ARBA" id="ARBA00039658"/>
    </source>
</evidence>
<evidence type="ECO:0000313" key="3">
    <source>
        <dbReference type="EMBL" id="KAJ1131535.1"/>
    </source>
</evidence>
<dbReference type="Gene3D" id="3.30.420.10">
    <property type="entry name" value="Ribonuclease H-like superfamily/Ribonuclease H"/>
    <property type="match status" value="1"/>
</dbReference>
<feature type="domain" description="Integrase catalytic" evidence="2">
    <location>
        <begin position="91"/>
        <end position="189"/>
    </location>
</feature>
<dbReference type="Pfam" id="PF17921">
    <property type="entry name" value="Integrase_H2C2"/>
    <property type="match status" value="1"/>
</dbReference>
<dbReference type="PANTHER" id="PTHR37984:SF5">
    <property type="entry name" value="PROTEIN NYNRIN-LIKE"/>
    <property type="match status" value="1"/>
</dbReference>
<organism evidence="3 4">
    <name type="scientific">Pleurodeles waltl</name>
    <name type="common">Iberian ribbed newt</name>
    <dbReference type="NCBI Taxonomy" id="8319"/>
    <lineage>
        <taxon>Eukaryota</taxon>
        <taxon>Metazoa</taxon>
        <taxon>Chordata</taxon>
        <taxon>Craniata</taxon>
        <taxon>Vertebrata</taxon>
        <taxon>Euteleostomi</taxon>
        <taxon>Amphibia</taxon>
        <taxon>Batrachia</taxon>
        <taxon>Caudata</taxon>
        <taxon>Salamandroidea</taxon>
        <taxon>Salamandridae</taxon>
        <taxon>Pleurodelinae</taxon>
        <taxon>Pleurodeles</taxon>
    </lineage>
</organism>
<dbReference type="InterPro" id="IPR012337">
    <property type="entry name" value="RNaseH-like_sf"/>
</dbReference>
<reference evidence="3" key="1">
    <citation type="journal article" date="2022" name="bioRxiv">
        <title>Sequencing and chromosome-scale assembly of the giantPleurodeles waltlgenome.</title>
        <authorList>
            <person name="Brown T."/>
            <person name="Elewa A."/>
            <person name="Iarovenko S."/>
            <person name="Subramanian E."/>
            <person name="Araus A.J."/>
            <person name="Petzold A."/>
            <person name="Susuki M."/>
            <person name="Suzuki K.-i.T."/>
            <person name="Hayashi T."/>
            <person name="Toyoda A."/>
            <person name="Oliveira C."/>
            <person name="Osipova E."/>
            <person name="Leigh N.D."/>
            <person name="Simon A."/>
            <person name="Yun M.H."/>
        </authorList>
    </citation>
    <scope>NUCLEOTIDE SEQUENCE</scope>
    <source>
        <strain evidence="3">20211129_DDA</strain>
        <tissue evidence="3">Liver</tissue>
    </source>
</reference>
<dbReference type="Proteomes" id="UP001066276">
    <property type="component" value="Chromosome 7"/>
</dbReference>
<dbReference type="EMBL" id="JANPWB010000011">
    <property type="protein sequence ID" value="KAJ1131535.1"/>
    <property type="molecule type" value="Genomic_DNA"/>
</dbReference>